<evidence type="ECO:0000256" key="1">
    <source>
        <dbReference type="SAM" id="Phobius"/>
    </source>
</evidence>
<sequence length="111" mass="13372">MLAISLQFSCCWLVIFYFKHNFSFLNNFYHIFFELGSSKWISTCNFLFHFTYYTCVNTKMSYALLSLQVKKRLVKKKKKMLKEYRKLGRIGSKMGSIGSWISLKRLYFRDL</sequence>
<evidence type="ECO:0000313" key="2">
    <source>
        <dbReference type="EMBL" id="CAG6659939.1"/>
    </source>
</evidence>
<keyword evidence="1" id="KW-1133">Transmembrane helix</keyword>
<accession>A0A8D8S3S2</accession>
<name>A0A8D8S3S2_9HEMI</name>
<organism evidence="2">
    <name type="scientific">Cacopsylla melanoneura</name>
    <dbReference type="NCBI Taxonomy" id="428564"/>
    <lineage>
        <taxon>Eukaryota</taxon>
        <taxon>Metazoa</taxon>
        <taxon>Ecdysozoa</taxon>
        <taxon>Arthropoda</taxon>
        <taxon>Hexapoda</taxon>
        <taxon>Insecta</taxon>
        <taxon>Pterygota</taxon>
        <taxon>Neoptera</taxon>
        <taxon>Paraneoptera</taxon>
        <taxon>Hemiptera</taxon>
        <taxon>Sternorrhyncha</taxon>
        <taxon>Psylloidea</taxon>
        <taxon>Psyllidae</taxon>
        <taxon>Psyllinae</taxon>
        <taxon>Cacopsylla</taxon>
    </lineage>
</organism>
<keyword evidence="1" id="KW-0812">Transmembrane</keyword>
<dbReference type="AlphaFoldDB" id="A0A8D8S3S2"/>
<reference evidence="2" key="1">
    <citation type="submission" date="2021-05" db="EMBL/GenBank/DDBJ databases">
        <authorList>
            <person name="Alioto T."/>
            <person name="Alioto T."/>
            <person name="Gomez Garrido J."/>
        </authorList>
    </citation>
    <scope>NUCLEOTIDE SEQUENCE</scope>
</reference>
<protein>
    <submittedName>
        <fullName evidence="2">Uncharacterized protein</fullName>
    </submittedName>
</protein>
<feature type="transmembrane region" description="Helical" evidence="1">
    <location>
        <begin position="50"/>
        <end position="69"/>
    </location>
</feature>
<proteinExistence type="predicted"/>
<dbReference type="EMBL" id="HBUF01195582">
    <property type="protein sequence ID" value="CAG6659939.1"/>
    <property type="molecule type" value="Transcribed_RNA"/>
</dbReference>
<keyword evidence="1" id="KW-0472">Membrane</keyword>